<dbReference type="GO" id="GO:0005484">
    <property type="term" value="F:SNAP receptor activity"/>
    <property type="evidence" value="ECO:0007669"/>
    <property type="project" value="InterPro"/>
</dbReference>
<feature type="domain" description="Sec20 C-terminal" evidence="11">
    <location>
        <begin position="165"/>
        <end position="254"/>
    </location>
</feature>
<keyword evidence="2" id="KW-0813">Transport</keyword>
<reference evidence="12 13" key="1">
    <citation type="submission" date="2023-08" db="EMBL/GenBank/DDBJ databases">
        <title>Black Yeasts Isolated from many extreme environments.</title>
        <authorList>
            <person name="Coleine C."/>
            <person name="Stajich J.E."/>
            <person name="Selbmann L."/>
        </authorList>
    </citation>
    <scope>NUCLEOTIDE SEQUENCE [LARGE SCALE GENOMIC DNA]</scope>
    <source>
        <strain evidence="12 13">CCFEE 5792</strain>
    </source>
</reference>
<feature type="compositionally biased region" description="Acidic residues" evidence="10">
    <location>
        <begin position="362"/>
        <end position="371"/>
    </location>
</feature>
<proteinExistence type="inferred from homology"/>
<accession>A0AAV9NR22</accession>
<feature type="region of interest" description="Disordered" evidence="10">
    <location>
        <begin position="134"/>
        <end position="153"/>
    </location>
</feature>
<evidence type="ECO:0000259" key="11">
    <source>
        <dbReference type="Pfam" id="PF03908"/>
    </source>
</evidence>
<keyword evidence="3" id="KW-0812">Transmembrane</keyword>
<feature type="region of interest" description="Disordered" evidence="10">
    <location>
        <begin position="356"/>
        <end position="396"/>
    </location>
</feature>
<feature type="compositionally biased region" description="Basic and acidic residues" evidence="10">
    <location>
        <begin position="144"/>
        <end position="153"/>
    </location>
</feature>
<evidence type="ECO:0000256" key="7">
    <source>
        <dbReference type="ARBA" id="ARBA00023054"/>
    </source>
</evidence>
<dbReference type="GeneID" id="89972820"/>
<evidence type="ECO:0000256" key="6">
    <source>
        <dbReference type="ARBA" id="ARBA00022989"/>
    </source>
</evidence>
<feature type="region of interest" description="Disordered" evidence="10">
    <location>
        <begin position="69"/>
        <end position="90"/>
    </location>
</feature>
<comment type="similarity">
    <text evidence="9">Belongs to the SEC20 family.</text>
</comment>
<protein>
    <recommendedName>
        <fullName evidence="11">Sec20 C-terminal domain-containing protein</fullName>
    </recommendedName>
</protein>
<dbReference type="InterPro" id="IPR005606">
    <property type="entry name" value="Sec20"/>
</dbReference>
<dbReference type="EMBL" id="JAVRRD010000002">
    <property type="protein sequence ID" value="KAK5062569.1"/>
    <property type="molecule type" value="Genomic_DNA"/>
</dbReference>
<evidence type="ECO:0000256" key="5">
    <source>
        <dbReference type="ARBA" id="ARBA00022892"/>
    </source>
</evidence>
<feature type="compositionally biased region" description="Basic and acidic residues" evidence="10">
    <location>
        <begin position="372"/>
        <end position="396"/>
    </location>
</feature>
<comment type="caution">
    <text evidence="12">The sequence shown here is derived from an EMBL/GenBank/DDBJ whole genome shotgun (WGS) entry which is preliminary data.</text>
</comment>
<keyword evidence="8" id="KW-0472">Membrane</keyword>
<evidence type="ECO:0000256" key="10">
    <source>
        <dbReference type="SAM" id="MobiDB-lite"/>
    </source>
</evidence>
<evidence type="ECO:0000256" key="8">
    <source>
        <dbReference type="ARBA" id="ARBA00023136"/>
    </source>
</evidence>
<evidence type="ECO:0000256" key="1">
    <source>
        <dbReference type="ARBA" id="ARBA00004163"/>
    </source>
</evidence>
<keyword evidence="4" id="KW-0256">Endoplasmic reticulum</keyword>
<name>A0AAV9NR22_9EURO</name>
<dbReference type="PANTHER" id="PTHR12825:SF0">
    <property type="entry name" value="VESICLE TRANSPORT PROTEIN SEC20"/>
    <property type="match status" value="1"/>
</dbReference>
<evidence type="ECO:0000313" key="12">
    <source>
        <dbReference type="EMBL" id="KAK5062569.1"/>
    </source>
</evidence>
<evidence type="ECO:0000313" key="13">
    <source>
        <dbReference type="Proteomes" id="UP001358417"/>
    </source>
</evidence>
<gene>
    <name evidence="12" type="ORF">LTR84_004642</name>
</gene>
<keyword evidence="13" id="KW-1185">Reference proteome</keyword>
<evidence type="ECO:0000256" key="2">
    <source>
        <dbReference type="ARBA" id="ARBA00022448"/>
    </source>
</evidence>
<keyword evidence="7" id="KW-0175">Coiled coil</keyword>
<evidence type="ECO:0000256" key="9">
    <source>
        <dbReference type="ARBA" id="ARBA00037934"/>
    </source>
</evidence>
<dbReference type="GO" id="GO:0031201">
    <property type="term" value="C:SNARE complex"/>
    <property type="evidence" value="ECO:0007669"/>
    <property type="project" value="TreeGrafter"/>
</dbReference>
<organism evidence="12 13">
    <name type="scientific">Exophiala bonariae</name>
    <dbReference type="NCBI Taxonomy" id="1690606"/>
    <lineage>
        <taxon>Eukaryota</taxon>
        <taxon>Fungi</taxon>
        <taxon>Dikarya</taxon>
        <taxon>Ascomycota</taxon>
        <taxon>Pezizomycotina</taxon>
        <taxon>Eurotiomycetes</taxon>
        <taxon>Chaetothyriomycetidae</taxon>
        <taxon>Chaetothyriales</taxon>
        <taxon>Herpotrichiellaceae</taxon>
        <taxon>Exophiala</taxon>
    </lineage>
</organism>
<dbReference type="PANTHER" id="PTHR12825">
    <property type="entry name" value="BNIP1-RELATED"/>
    <property type="match status" value="1"/>
</dbReference>
<keyword evidence="6" id="KW-1133">Transmembrane helix</keyword>
<evidence type="ECO:0000256" key="3">
    <source>
        <dbReference type="ARBA" id="ARBA00022692"/>
    </source>
</evidence>
<dbReference type="Pfam" id="PF03908">
    <property type="entry name" value="Sec20"/>
    <property type="match status" value="1"/>
</dbReference>
<dbReference type="Proteomes" id="UP001358417">
    <property type="component" value="Unassembled WGS sequence"/>
</dbReference>
<dbReference type="AlphaFoldDB" id="A0AAV9NR22"/>
<dbReference type="GO" id="GO:0005789">
    <property type="term" value="C:endoplasmic reticulum membrane"/>
    <property type="evidence" value="ECO:0007669"/>
    <property type="project" value="UniProtKB-SubCell"/>
</dbReference>
<evidence type="ECO:0000256" key="4">
    <source>
        <dbReference type="ARBA" id="ARBA00022824"/>
    </source>
</evidence>
<keyword evidence="5" id="KW-0931">ER-Golgi transport</keyword>
<comment type="subcellular location">
    <subcellularLocation>
        <location evidence="1">Endoplasmic reticulum membrane</location>
        <topology evidence="1">Single-pass type IV membrane protein</topology>
    </subcellularLocation>
</comment>
<dbReference type="RefSeq" id="XP_064710841.1">
    <property type="nucleotide sequence ID" value="XM_064848217.1"/>
</dbReference>
<dbReference type="GO" id="GO:0006890">
    <property type="term" value="P:retrograde vesicle-mediated transport, Golgi to endoplasmic reticulum"/>
    <property type="evidence" value="ECO:0007669"/>
    <property type="project" value="InterPro"/>
</dbReference>
<sequence length="396" mass="44899">MPPSLTHRLQAIEQNYKQISALVQELKTFSVTDETTDERRLELATDIHERLKEWEDTLEILKQEVEDDSITAKRRPLASSPRPDRETEHEHNADLLARLQEDLKSARANFRRAQLHAKQESDAFKRQSREMLFSSRKASVEQGDSARKASKHEKLTQDEIALRAADDVTRALTRVYNQMEGELAQSQFAQQTLDESQNALKALDESYSGTTNLVKSSRGLIGQLVRSSKSDSWYLRSAWYMLIATISWLFFRRILYGPILLFIYYPIRIMWFTLSSVSTIMLGKSPTHAGNRAPPKPTLSVSMPVAGVSKQSAGRPPLSIELPAKGGGWDRPVVRERGEEQVESIIEEIERLTGVASTAIQESEDGSQESEEPARNTKKRMMEVDVEPSARSRDEL</sequence>
<dbReference type="InterPro" id="IPR056173">
    <property type="entry name" value="Sec20_C"/>
</dbReference>